<evidence type="ECO:0000313" key="8">
    <source>
        <dbReference type="Proteomes" id="UP000032180"/>
    </source>
</evidence>
<dbReference type="eggNOG" id="KOG0014">
    <property type="taxonomic scope" value="Eukaryota"/>
</dbReference>
<protein>
    <recommendedName>
        <fullName evidence="6">MADS-box domain-containing protein</fullName>
    </recommendedName>
</protein>
<proteinExistence type="predicted"/>
<feature type="domain" description="MADS-box" evidence="6">
    <location>
        <begin position="1"/>
        <end position="46"/>
    </location>
</feature>
<keyword evidence="2" id="KW-0805">Transcription regulation</keyword>
<dbReference type="GO" id="GO:0005634">
    <property type="term" value="C:nucleus"/>
    <property type="evidence" value="ECO:0007669"/>
    <property type="project" value="UniProtKB-SubCell"/>
</dbReference>
<dbReference type="Gene3D" id="3.40.1810.10">
    <property type="entry name" value="Transcription factor, MADS-box"/>
    <property type="match status" value="1"/>
</dbReference>
<comment type="subcellular location">
    <subcellularLocation>
        <location evidence="1">Nucleus</location>
    </subcellularLocation>
</comment>
<organism evidence="7 8">
    <name type="scientific">Leersia perrieri</name>
    <dbReference type="NCBI Taxonomy" id="77586"/>
    <lineage>
        <taxon>Eukaryota</taxon>
        <taxon>Viridiplantae</taxon>
        <taxon>Streptophyta</taxon>
        <taxon>Embryophyta</taxon>
        <taxon>Tracheophyta</taxon>
        <taxon>Spermatophyta</taxon>
        <taxon>Magnoliopsida</taxon>
        <taxon>Liliopsida</taxon>
        <taxon>Poales</taxon>
        <taxon>Poaceae</taxon>
        <taxon>BOP clade</taxon>
        <taxon>Oryzoideae</taxon>
        <taxon>Oryzeae</taxon>
        <taxon>Oryzinae</taxon>
        <taxon>Leersia</taxon>
    </lineage>
</organism>
<dbReference type="SMART" id="SM00432">
    <property type="entry name" value="MADS"/>
    <property type="match status" value="1"/>
</dbReference>
<accession>A0A0D9V0I0</accession>
<dbReference type="HOGENOM" id="CLU_047481_0_0_1"/>
<dbReference type="EnsemblPlants" id="LPERR01G12910.1">
    <property type="protein sequence ID" value="LPERR01G12910.1"/>
    <property type="gene ID" value="LPERR01G12910"/>
</dbReference>
<dbReference type="InterPro" id="IPR002100">
    <property type="entry name" value="TF_MADSbox"/>
</dbReference>
<keyword evidence="8" id="KW-1185">Reference proteome</keyword>
<reference evidence="8" key="2">
    <citation type="submission" date="2013-12" db="EMBL/GenBank/DDBJ databases">
        <authorList>
            <person name="Yu Y."/>
            <person name="Lee S."/>
            <person name="de Baynast K."/>
            <person name="Wissotski M."/>
            <person name="Liu L."/>
            <person name="Talag J."/>
            <person name="Goicoechea J."/>
            <person name="Angelova A."/>
            <person name="Jetty R."/>
            <person name="Kudrna D."/>
            <person name="Golser W."/>
            <person name="Rivera L."/>
            <person name="Zhang J."/>
            <person name="Wing R."/>
        </authorList>
    </citation>
    <scope>NUCLEOTIDE SEQUENCE</scope>
</reference>
<dbReference type="GO" id="GO:0046983">
    <property type="term" value="F:protein dimerization activity"/>
    <property type="evidence" value="ECO:0007669"/>
    <property type="project" value="InterPro"/>
</dbReference>
<dbReference type="Pfam" id="PF00319">
    <property type="entry name" value="SRF-TF"/>
    <property type="match status" value="1"/>
</dbReference>
<reference evidence="7" key="3">
    <citation type="submission" date="2015-04" db="UniProtKB">
        <authorList>
            <consortium name="EnsemblPlants"/>
        </authorList>
    </citation>
    <scope>IDENTIFICATION</scope>
</reference>
<evidence type="ECO:0000313" key="7">
    <source>
        <dbReference type="EnsemblPlants" id="LPERR01G12910.1"/>
    </source>
</evidence>
<dbReference type="STRING" id="77586.A0A0D9V0I0"/>
<evidence type="ECO:0000256" key="3">
    <source>
        <dbReference type="ARBA" id="ARBA00023125"/>
    </source>
</evidence>
<evidence type="ECO:0000256" key="1">
    <source>
        <dbReference type="ARBA" id="ARBA00004123"/>
    </source>
</evidence>
<dbReference type="GO" id="GO:0003677">
    <property type="term" value="F:DNA binding"/>
    <property type="evidence" value="ECO:0007669"/>
    <property type="project" value="UniProtKB-KW"/>
</dbReference>
<keyword evidence="3" id="KW-0238">DNA-binding</keyword>
<dbReference type="AlphaFoldDB" id="A0A0D9V0I0"/>
<dbReference type="SUPFAM" id="SSF55455">
    <property type="entry name" value="SRF-like"/>
    <property type="match status" value="1"/>
</dbReference>
<dbReference type="Proteomes" id="UP000032180">
    <property type="component" value="Chromosome 1"/>
</dbReference>
<evidence type="ECO:0000259" key="6">
    <source>
        <dbReference type="PROSITE" id="PS50066"/>
    </source>
</evidence>
<name>A0A0D9V0I0_9ORYZ</name>
<dbReference type="Gramene" id="LPERR01G12910.1">
    <property type="protein sequence ID" value="LPERR01G12910.1"/>
    <property type="gene ID" value="LPERR01G12910"/>
</dbReference>
<dbReference type="PROSITE" id="PS50066">
    <property type="entry name" value="MADS_BOX_2"/>
    <property type="match status" value="1"/>
</dbReference>
<evidence type="ECO:0000256" key="5">
    <source>
        <dbReference type="ARBA" id="ARBA00023242"/>
    </source>
</evidence>
<evidence type="ECO:0000256" key="4">
    <source>
        <dbReference type="ARBA" id="ARBA00023163"/>
    </source>
</evidence>
<keyword evidence="4" id="KW-0804">Transcription</keyword>
<dbReference type="InterPro" id="IPR036879">
    <property type="entry name" value="TF_MADSbox_sf"/>
</dbReference>
<reference evidence="7 8" key="1">
    <citation type="submission" date="2012-08" db="EMBL/GenBank/DDBJ databases">
        <title>Oryza genome evolution.</title>
        <authorList>
            <person name="Wing R.A."/>
        </authorList>
    </citation>
    <scope>NUCLEOTIDE SEQUENCE</scope>
</reference>
<keyword evidence="5" id="KW-0539">Nucleus</keyword>
<sequence>MARGRTPIRLIADEKKRADKLELGRKALKKKAKELSVLCGVPVALICAAGGAAAAAEVWESEEGVIGRYLALPEATRAKHTQRGYLEELLGKERANLAKERQKGAFLPWDPALDAMTAEQAQELLASIDAALATATARRDALMSNGAAVNLNGDGGIVPPAAAGGAVQYYVGSSSSSGGDDGAVSQMQMMMTSTAAGDGSIYYGNQHEIVPWDGNGIHNAAADETQNEYGFLCAQDHHYVDTNWEAEAPADGGNAQYGWHDQAMPMWCPCNEESYPCNPTTTTVPFNMAQPIALSNGTNFINAPQPNEFTGADFVDAPNDFLSMGIGRSFVDVGDYSASGQSSADGYQLFGDGNCLDHQMQYIGGDMGGVEHGDTQPRNWGR</sequence>
<evidence type="ECO:0000256" key="2">
    <source>
        <dbReference type="ARBA" id="ARBA00023015"/>
    </source>
</evidence>